<dbReference type="Proteomes" id="UP000195442">
    <property type="component" value="Unassembled WGS sequence"/>
</dbReference>
<name>A0A1R4H7B0_9GAMM</name>
<organism evidence="1 2">
    <name type="scientific">Crenothrix polyspora</name>
    <dbReference type="NCBI Taxonomy" id="360316"/>
    <lineage>
        <taxon>Bacteria</taxon>
        <taxon>Pseudomonadati</taxon>
        <taxon>Pseudomonadota</taxon>
        <taxon>Gammaproteobacteria</taxon>
        <taxon>Methylococcales</taxon>
        <taxon>Crenotrichaceae</taxon>
        <taxon>Crenothrix</taxon>
    </lineage>
</organism>
<dbReference type="AlphaFoldDB" id="A0A1R4H7B0"/>
<keyword evidence="2" id="KW-1185">Reference proteome</keyword>
<proteinExistence type="predicted"/>
<evidence type="ECO:0000313" key="1">
    <source>
        <dbReference type="EMBL" id="SJM92165.1"/>
    </source>
</evidence>
<protein>
    <submittedName>
        <fullName evidence="1">Uncharacterized protein</fullName>
    </submittedName>
</protein>
<dbReference type="EMBL" id="FUKJ01000175">
    <property type="protein sequence ID" value="SJM92165.1"/>
    <property type="molecule type" value="Genomic_DNA"/>
</dbReference>
<gene>
    <name evidence="1" type="ORF">CRENPOLYSF2_2560023</name>
</gene>
<sequence>MGMASGILTGLQFWASLEGKRESGQVQLEVKRNSARKDLDPTVLNATQSGATINTDEWGGLTIILQKQIAYM</sequence>
<reference evidence="2" key="1">
    <citation type="submission" date="2017-02" db="EMBL/GenBank/DDBJ databases">
        <authorList>
            <person name="Daims H."/>
        </authorList>
    </citation>
    <scope>NUCLEOTIDE SEQUENCE [LARGE SCALE GENOMIC DNA]</scope>
</reference>
<accession>A0A1R4H7B0</accession>
<evidence type="ECO:0000313" key="2">
    <source>
        <dbReference type="Proteomes" id="UP000195442"/>
    </source>
</evidence>